<feature type="transmembrane region" description="Helical" evidence="11">
    <location>
        <begin position="204"/>
        <end position="225"/>
    </location>
</feature>
<dbReference type="InterPro" id="IPR003439">
    <property type="entry name" value="ABC_transporter-like_ATP-bd"/>
</dbReference>
<comment type="subcellular location">
    <subcellularLocation>
        <location evidence="1">Cell membrane</location>
        <topology evidence="1">Multi-pass membrane protein</topology>
    </subcellularLocation>
</comment>
<dbReference type="PROSITE" id="PS50893">
    <property type="entry name" value="ABC_TRANSPORTER_2"/>
    <property type="match status" value="1"/>
</dbReference>
<dbReference type="GO" id="GO:0015031">
    <property type="term" value="P:protein transport"/>
    <property type="evidence" value="ECO:0007669"/>
    <property type="project" value="UniProtKB-KW"/>
</dbReference>
<feature type="transmembrane region" description="Helical" evidence="11">
    <location>
        <begin position="305"/>
        <end position="325"/>
    </location>
</feature>
<dbReference type="Gene3D" id="3.90.70.10">
    <property type="entry name" value="Cysteine proteinases"/>
    <property type="match status" value="1"/>
</dbReference>
<keyword evidence="4" id="KW-0547">Nucleotide-binding</keyword>
<dbReference type="PROSITE" id="PS50990">
    <property type="entry name" value="PEPTIDASE_C39"/>
    <property type="match status" value="1"/>
</dbReference>
<comment type="caution">
    <text evidence="15">The sequence shown here is derived from an EMBL/GenBank/DDBJ whole genome shotgun (WGS) entry which is preliminary data.</text>
</comment>
<keyword evidence="6" id="KW-0813">Transport</keyword>
<dbReference type="EMBL" id="PKUQ01000020">
    <property type="protein sequence ID" value="PLW77146.1"/>
    <property type="molecule type" value="Genomic_DNA"/>
</dbReference>
<feature type="transmembrane region" description="Helical" evidence="11">
    <location>
        <begin position="168"/>
        <end position="192"/>
    </location>
</feature>
<dbReference type="RefSeq" id="WP_101533898.1">
    <property type="nucleotide sequence ID" value="NZ_PKUQ01000020.1"/>
</dbReference>
<reference evidence="15 16" key="1">
    <citation type="submission" date="2018-01" db="EMBL/GenBank/DDBJ databases">
        <title>The draft genome sequence of Cohaesibacter sp. H1304.</title>
        <authorList>
            <person name="Wang N.-N."/>
            <person name="Du Z.-J."/>
        </authorList>
    </citation>
    <scope>NUCLEOTIDE SEQUENCE [LARGE SCALE GENOMIC DNA]</scope>
    <source>
        <strain evidence="15 16">H1304</strain>
    </source>
</reference>
<dbReference type="PROSITE" id="PS50929">
    <property type="entry name" value="ABC_TM1F"/>
    <property type="match status" value="1"/>
</dbReference>
<protein>
    <submittedName>
        <fullName evidence="15">Uncharacterized protein</fullName>
    </submittedName>
</protein>
<dbReference type="InterPro" id="IPR003593">
    <property type="entry name" value="AAA+_ATPase"/>
</dbReference>
<dbReference type="SUPFAM" id="SSF90123">
    <property type="entry name" value="ABC transporter transmembrane region"/>
    <property type="match status" value="1"/>
</dbReference>
<evidence type="ECO:0000256" key="2">
    <source>
        <dbReference type="ARBA" id="ARBA00005417"/>
    </source>
</evidence>
<dbReference type="PROSITE" id="PS00211">
    <property type="entry name" value="ABC_TRANSPORTER_1"/>
    <property type="match status" value="1"/>
</dbReference>
<evidence type="ECO:0000256" key="7">
    <source>
        <dbReference type="ARBA" id="ARBA00022989"/>
    </source>
</evidence>
<evidence type="ECO:0000256" key="8">
    <source>
        <dbReference type="ARBA" id="ARBA00023136"/>
    </source>
</evidence>
<feature type="compositionally biased region" description="Polar residues" evidence="10">
    <location>
        <begin position="479"/>
        <end position="488"/>
    </location>
</feature>
<evidence type="ECO:0000256" key="4">
    <source>
        <dbReference type="ARBA" id="ARBA00022741"/>
    </source>
</evidence>
<evidence type="ECO:0000256" key="11">
    <source>
        <dbReference type="SAM" id="Phobius"/>
    </source>
</evidence>
<evidence type="ECO:0000256" key="10">
    <source>
        <dbReference type="SAM" id="MobiDB-lite"/>
    </source>
</evidence>
<evidence type="ECO:0000256" key="5">
    <source>
        <dbReference type="ARBA" id="ARBA00022840"/>
    </source>
</evidence>
<feature type="region of interest" description="Disordered" evidence="10">
    <location>
        <begin position="463"/>
        <end position="488"/>
    </location>
</feature>
<evidence type="ECO:0000313" key="15">
    <source>
        <dbReference type="EMBL" id="PLW77146.1"/>
    </source>
</evidence>
<dbReference type="PANTHER" id="PTHR24221">
    <property type="entry name" value="ATP-BINDING CASSETTE SUB-FAMILY B"/>
    <property type="match status" value="1"/>
</dbReference>
<dbReference type="InterPro" id="IPR039421">
    <property type="entry name" value="Type_1_exporter"/>
</dbReference>
<dbReference type="AlphaFoldDB" id="A0A2N5XRK0"/>
<dbReference type="Pfam" id="PF00005">
    <property type="entry name" value="ABC_tran"/>
    <property type="match status" value="1"/>
</dbReference>
<dbReference type="GO" id="GO:0016887">
    <property type="term" value="F:ATP hydrolysis activity"/>
    <property type="evidence" value="ECO:0007669"/>
    <property type="project" value="InterPro"/>
</dbReference>
<evidence type="ECO:0000256" key="6">
    <source>
        <dbReference type="ARBA" id="ARBA00022927"/>
    </source>
</evidence>
<dbReference type="PANTHER" id="PTHR24221:SF654">
    <property type="entry name" value="ATP-BINDING CASSETTE SUB-FAMILY B MEMBER 6"/>
    <property type="match status" value="1"/>
</dbReference>
<evidence type="ECO:0000259" key="14">
    <source>
        <dbReference type="PROSITE" id="PS50990"/>
    </source>
</evidence>
<dbReference type="GO" id="GO:0008233">
    <property type="term" value="F:peptidase activity"/>
    <property type="evidence" value="ECO:0007669"/>
    <property type="project" value="InterPro"/>
</dbReference>
<dbReference type="GO" id="GO:0043213">
    <property type="term" value="P:bacteriocin transport"/>
    <property type="evidence" value="ECO:0007669"/>
    <property type="project" value="UniProtKB-KW"/>
</dbReference>
<evidence type="ECO:0000259" key="12">
    <source>
        <dbReference type="PROSITE" id="PS50893"/>
    </source>
</evidence>
<keyword evidence="16" id="KW-1185">Reference proteome</keyword>
<dbReference type="InterPro" id="IPR036640">
    <property type="entry name" value="ABC1_TM_sf"/>
</dbReference>
<proteinExistence type="inferred from homology"/>
<evidence type="ECO:0000256" key="9">
    <source>
        <dbReference type="ARBA" id="ARBA00043264"/>
    </source>
</evidence>
<dbReference type="Gene3D" id="3.40.50.300">
    <property type="entry name" value="P-loop containing nucleotide triphosphate hydrolases"/>
    <property type="match status" value="1"/>
</dbReference>
<dbReference type="OrthoDB" id="9787557at2"/>
<evidence type="ECO:0000313" key="16">
    <source>
        <dbReference type="Proteomes" id="UP000234881"/>
    </source>
</evidence>
<evidence type="ECO:0000256" key="3">
    <source>
        <dbReference type="ARBA" id="ARBA00022692"/>
    </source>
</evidence>
<dbReference type="GO" id="GO:0005524">
    <property type="term" value="F:ATP binding"/>
    <property type="evidence" value="ECO:0007669"/>
    <property type="project" value="UniProtKB-KW"/>
</dbReference>
<evidence type="ECO:0000259" key="13">
    <source>
        <dbReference type="PROSITE" id="PS50929"/>
    </source>
</evidence>
<name>A0A2N5XRK0_9HYPH</name>
<gene>
    <name evidence="15" type="ORF">C0081_11080</name>
</gene>
<dbReference type="SUPFAM" id="SSF52540">
    <property type="entry name" value="P-loop containing nucleoside triphosphate hydrolases"/>
    <property type="match status" value="1"/>
</dbReference>
<dbReference type="InterPro" id="IPR017871">
    <property type="entry name" value="ABC_transporter-like_CS"/>
</dbReference>
<feature type="domain" description="ABC transmembrane type-1" evidence="13">
    <location>
        <begin position="169"/>
        <end position="450"/>
    </location>
</feature>
<dbReference type="GO" id="GO:0006508">
    <property type="term" value="P:proteolysis"/>
    <property type="evidence" value="ECO:0007669"/>
    <property type="project" value="InterPro"/>
</dbReference>
<keyword evidence="3 11" id="KW-0812">Transmembrane</keyword>
<dbReference type="InterPro" id="IPR027417">
    <property type="entry name" value="P-loop_NTPase"/>
</dbReference>
<dbReference type="Pfam" id="PF00664">
    <property type="entry name" value="ABC_membrane"/>
    <property type="match status" value="1"/>
</dbReference>
<feature type="transmembrane region" description="Helical" evidence="11">
    <location>
        <begin position="424"/>
        <end position="448"/>
    </location>
</feature>
<keyword evidence="9" id="KW-0080">Bacteriocin transport</keyword>
<feature type="domain" description="Peptidase C39" evidence="14">
    <location>
        <begin position="19"/>
        <end position="138"/>
    </location>
</feature>
<feature type="domain" description="ABC transporter" evidence="12">
    <location>
        <begin position="495"/>
        <end position="727"/>
    </location>
</feature>
<organism evidence="15 16">
    <name type="scientific">Cohaesibacter celericrescens</name>
    <dbReference type="NCBI Taxonomy" id="2067669"/>
    <lineage>
        <taxon>Bacteria</taxon>
        <taxon>Pseudomonadati</taxon>
        <taxon>Pseudomonadota</taxon>
        <taxon>Alphaproteobacteria</taxon>
        <taxon>Hyphomicrobiales</taxon>
        <taxon>Cohaesibacteraceae</taxon>
    </lineage>
</organism>
<keyword evidence="6" id="KW-0653">Protein transport</keyword>
<feature type="transmembrane region" description="Helical" evidence="11">
    <location>
        <begin position="278"/>
        <end position="299"/>
    </location>
</feature>
<dbReference type="GO" id="GO:0034040">
    <property type="term" value="F:ATPase-coupled lipid transmembrane transporter activity"/>
    <property type="evidence" value="ECO:0007669"/>
    <property type="project" value="TreeGrafter"/>
</dbReference>
<dbReference type="SMART" id="SM00382">
    <property type="entry name" value="AAA"/>
    <property type="match status" value="1"/>
</dbReference>
<feature type="transmembrane region" description="Helical" evidence="11">
    <location>
        <begin position="390"/>
        <end position="412"/>
    </location>
</feature>
<comment type="similarity">
    <text evidence="2">Belongs to the ABC transporter superfamily.</text>
</comment>
<keyword evidence="7 11" id="KW-1133">Transmembrane helix</keyword>
<dbReference type="CDD" id="cd03228">
    <property type="entry name" value="ABCC_MRP_Like"/>
    <property type="match status" value="1"/>
</dbReference>
<sequence length="733" mass="78524">MVRSLMVAFGTSKARVVLQMEAAECGASCLAMVLSAYGREITLEEARERCGTSRDGVDIGSIAKAASSYDMDVKVVRSEPQSLSTVPLPAILHWNFDHFVVLEKVIGDKVVLLDPAVGRRVVSADELNRSMTGLVLAVVPGEAFKKGGDRPKILSALVQRTIGSLDGMAVVFATGILGIVPGLVLSGGVQTFADYVVGQQRSDWLLFILLAIAATVATQAVLAILREWTVAALKSKIGISVAARAFEHALFLPLSFFSQRNPGEIVSRLRIGSEIGGTIAGPLAQVLPNIIITAGYLAVIFLYDWLLGGLVAGIAVANLLLLVWLSKRLADANRYQNVLEGRASGIATAGFMAFDSFRLMGREDLFASKWICAEEAALDAEQRLGILRNLATLGPSVTTVLISICVLSVGSLRVIEGQLDLSSLLALQVLAGLVAAPIAAIASDYCALQEAAGSLMRLDDLMHHPRDPMMKPQDAPLNTEPSEQQSTTPEMAGILQLEDMSFGYSNLPDLFTNVSMTFEPGSLTGVVGPSGAGKSTFARICAGMLKAKSGRVRFEGQPLDQWSQDQLRQKLLYVPQAGAVFSASVRDNLTMWDTRIEDARLEDALDVVGLSETIHFVGGLDRMISSQQPCFSGGEIQRLALARALVRKPAVLVLDEVTSALDALTEKRVLEALRETGAAVLIVTHRIGTSNRCDRQLHLDGQGHITIKTRQEAAALMETKDALSTPANQRDVA</sequence>
<dbReference type="InterPro" id="IPR005074">
    <property type="entry name" value="Peptidase_C39"/>
</dbReference>
<dbReference type="Proteomes" id="UP000234881">
    <property type="component" value="Unassembled WGS sequence"/>
</dbReference>
<dbReference type="GO" id="GO:0140359">
    <property type="term" value="F:ABC-type transporter activity"/>
    <property type="evidence" value="ECO:0007669"/>
    <property type="project" value="InterPro"/>
</dbReference>
<keyword evidence="5" id="KW-0067">ATP-binding</keyword>
<keyword evidence="8 11" id="KW-0472">Membrane</keyword>
<dbReference type="GO" id="GO:0005886">
    <property type="term" value="C:plasma membrane"/>
    <property type="evidence" value="ECO:0007669"/>
    <property type="project" value="UniProtKB-SubCell"/>
</dbReference>
<dbReference type="Pfam" id="PF03412">
    <property type="entry name" value="Peptidase_C39"/>
    <property type="match status" value="1"/>
</dbReference>
<dbReference type="InterPro" id="IPR011527">
    <property type="entry name" value="ABC1_TM_dom"/>
</dbReference>
<dbReference type="Gene3D" id="1.20.1560.10">
    <property type="entry name" value="ABC transporter type 1, transmembrane domain"/>
    <property type="match status" value="1"/>
</dbReference>
<accession>A0A2N5XRK0</accession>
<evidence type="ECO:0000256" key="1">
    <source>
        <dbReference type="ARBA" id="ARBA00004651"/>
    </source>
</evidence>